<dbReference type="SUPFAM" id="SSF88659">
    <property type="entry name" value="Sigma3 and sigma4 domains of RNA polymerase sigma factors"/>
    <property type="match status" value="1"/>
</dbReference>
<evidence type="ECO:0000313" key="9">
    <source>
        <dbReference type="Proteomes" id="UP000181790"/>
    </source>
</evidence>
<keyword evidence="3" id="KW-0731">Sigma factor</keyword>
<dbReference type="InterPro" id="IPR013249">
    <property type="entry name" value="RNA_pol_sigma70_r4_t2"/>
</dbReference>
<comment type="similarity">
    <text evidence="1">Belongs to the sigma-70 factor family. ECF subfamily.</text>
</comment>
<dbReference type="AlphaFoldDB" id="A0A1S2VQX6"/>
<evidence type="ECO:0000259" key="6">
    <source>
        <dbReference type="Pfam" id="PF04542"/>
    </source>
</evidence>
<dbReference type="InterPro" id="IPR007627">
    <property type="entry name" value="RNA_pol_sigma70_r2"/>
</dbReference>
<dbReference type="CDD" id="cd06171">
    <property type="entry name" value="Sigma70_r4"/>
    <property type="match status" value="1"/>
</dbReference>
<dbReference type="InterPro" id="IPR013325">
    <property type="entry name" value="RNA_pol_sigma_r2"/>
</dbReference>
<dbReference type="Gene3D" id="1.10.10.10">
    <property type="entry name" value="Winged helix-like DNA-binding domain superfamily/Winged helix DNA-binding domain"/>
    <property type="match status" value="1"/>
</dbReference>
<evidence type="ECO:0000256" key="2">
    <source>
        <dbReference type="ARBA" id="ARBA00023015"/>
    </source>
</evidence>
<protein>
    <recommendedName>
        <fullName evidence="10">RNA polymerase subunit sigma-24</fullName>
    </recommendedName>
</protein>
<dbReference type="OrthoDB" id="1027298at2"/>
<dbReference type="Pfam" id="PF08281">
    <property type="entry name" value="Sigma70_r4_2"/>
    <property type="match status" value="1"/>
</dbReference>
<dbReference type="GO" id="GO:0016987">
    <property type="term" value="F:sigma factor activity"/>
    <property type="evidence" value="ECO:0007669"/>
    <property type="project" value="UniProtKB-KW"/>
</dbReference>
<organism evidence="8 9">
    <name type="scientific">Arsenicibacter rosenii</name>
    <dbReference type="NCBI Taxonomy" id="1750698"/>
    <lineage>
        <taxon>Bacteria</taxon>
        <taxon>Pseudomonadati</taxon>
        <taxon>Bacteroidota</taxon>
        <taxon>Cytophagia</taxon>
        <taxon>Cytophagales</taxon>
        <taxon>Spirosomataceae</taxon>
        <taxon>Arsenicibacter</taxon>
    </lineage>
</organism>
<feature type="domain" description="RNA polymerase sigma factor 70 region 4 type 2" evidence="7">
    <location>
        <begin position="124"/>
        <end position="175"/>
    </location>
</feature>
<accession>A0A1S2VQX6</accession>
<dbReference type="Pfam" id="PF04542">
    <property type="entry name" value="Sigma70_r2"/>
    <property type="match status" value="1"/>
</dbReference>
<evidence type="ECO:0000313" key="8">
    <source>
        <dbReference type="EMBL" id="OIN61144.1"/>
    </source>
</evidence>
<comment type="caution">
    <text evidence="8">The sequence shown here is derived from an EMBL/GenBank/DDBJ whole genome shotgun (WGS) entry which is preliminary data.</text>
</comment>
<dbReference type="EMBL" id="MORL01000001">
    <property type="protein sequence ID" value="OIN61144.1"/>
    <property type="molecule type" value="Genomic_DNA"/>
</dbReference>
<keyword evidence="9" id="KW-1185">Reference proteome</keyword>
<dbReference type="GO" id="GO:0006352">
    <property type="term" value="P:DNA-templated transcription initiation"/>
    <property type="evidence" value="ECO:0007669"/>
    <property type="project" value="InterPro"/>
</dbReference>
<keyword evidence="2" id="KW-0805">Transcription regulation</keyword>
<dbReference type="RefSeq" id="WP_071501648.1">
    <property type="nucleotide sequence ID" value="NZ_MORL01000001.1"/>
</dbReference>
<keyword evidence="4" id="KW-0238">DNA-binding</keyword>
<gene>
    <name evidence="8" type="ORF">BLX24_03530</name>
</gene>
<dbReference type="SUPFAM" id="SSF88946">
    <property type="entry name" value="Sigma2 domain of RNA polymerase sigma factors"/>
    <property type="match status" value="1"/>
</dbReference>
<keyword evidence="5" id="KW-0804">Transcription</keyword>
<dbReference type="InterPro" id="IPR039425">
    <property type="entry name" value="RNA_pol_sigma-70-like"/>
</dbReference>
<dbReference type="GO" id="GO:0003677">
    <property type="term" value="F:DNA binding"/>
    <property type="evidence" value="ECO:0007669"/>
    <property type="project" value="UniProtKB-KW"/>
</dbReference>
<evidence type="ECO:0008006" key="10">
    <source>
        <dbReference type="Google" id="ProtNLM"/>
    </source>
</evidence>
<proteinExistence type="inferred from homology"/>
<name>A0A1S2VQX6_9BACT</name>
<dbReference type="PANTHER" id="PTHR43133">
    <property type="entry name" value="RNA POLYMERASE ECF-TYPE SIGMA FACTO"/>
    <property type="match status" value="1"/>
</dbReference>
<evidence type="ECO:0000256" key="4">
    <source>
        <dbReference type="ARBA" id="ARBA00023125"/>
    </source>
</evidence>
<evidence type="ECO:0000256" key="5">
    <source>
        <dbReference type="ARBA" id="ARBA00023163"/>
    </source>
</evidence>
<sequence length="186" mass="22311">MAQYLPHSLSDEDVVKLYCLTAEAHYYTLLYNRYTRKVYHKCLSITRDEELARDYTQDIFLRLLTKLNKFEGRATFSTWLFTLTRNYCVTQIRSVRTRSEELTEEYNSVYMAEDQDQTDYRLSALQQAISTLTLKEIEILRMKYFDDLEMTQISKELSLNVSAVKMRLKRSRDKLRTRMEQIDTFL</sequence>
<evidence type="ECO:0000256" key="3">
    <source>
        <dbReference type="ARBA" id="ARBA00023082"/>
    </source>
</evidence>
<dbReference type="Proteomes" id="UP000181790">
    <property type="component" value="Unassembled WGS sequence"/>
</dbReference>
<dbReference type="NCBIfam" id="TIGR02937">
    <property type="entry name" value="sigma70-ECF"/>
    <property type="match status" value="1"/>
</dbReference>
<reference evidence="8 9" key="1">
    <citation type="submission" date="2016-10" db="EMBL/GenBank/DDBJ databases">
        <title>Arsenicibacter rosenii gen. nov., sp. nov., an efficient arsenic-methylating bacterium isolated from an arsenic-contaminated paddy soil.</title>
        <authorList>
            <person name="Huang K."/>
        </authorList>
    </citation>
    <scope>NUCLEOTIDE SEQUENCE [LARGE SCALE GENOMIC DNA]</scope>
    <source>
        <strain evidence="8 9">SM-1</strain>
    </source>
</reference>
<dbReference type="InterPro" id="IPR036388">
    <property type="entry name" value="WH-like_DNA-bd_sf"/>
</dbReference>
<dbReference type="InterPro" id="IPR013324">
    <property type="entry name" value="RNA_pol_sigma_r3/r4-like"/>
</dbReference>
<dbReference type="PANTHER" id="PTHR43133:SF8">
    <property type="entry name" value="RNA POLYMERASE SIGMA FACTOR HI_1459-RELATED"/>
    <property type="match status" value="1"/>
</dbReference>
<feature type="domain" description="RNA polymerase sigma-70 region 2" evidence="6">
    <location>
        <begin position="30"/>
        <end position="95"/>
    </location>
</feature>
<evidence type="ECO:0000256" key="1">
    <source>
        <dbReference type="ARBA" id="ARBA00010641"/>
    </source>
</evidence>
<evidence type="ECO:0000259" key="7">
    <source>
        <dbReference type="Pfam" id="PF08281"/>
    </source>
</evidence>
<dbReference type="InterPro" id="IPR014284">
    <property type="entry name" value="RNA_pol_sigma-70_dom"/>
</dbReference>
<dbReference type="Gene3D" id="1.10.1740.10">
    <property type="match status" value="1"/>
</dbReference>